<dbReference type="SMART" id="SM00448">
    <property type="entry name" value="REC"/>
    <property type="match status" value="1"/>
</dbReference>
<dbReference type="Pfam" id="PF00072">
    <property type="entry name" value="Response_reg"/>
    <property type="match status" value="1"/>
</dbReference>
<dbReference type="PANTHER" id="PTHR44591">
    <property type="entry name" value="STRESS RESPONSE REGULATOR PROTEIN 1"/>
    <property type="match status" value="1"/>
</dbReference>
<dbReference type="AlphaFoldDB" id="A0AAU8FWD9"/>
<evidence type="ECO:0000256" key="2">
    <source>
        <dbReference type="PROSITE-ProRule" id="PRU00169"/>
    </source>
</evidence>
<organism evidence="4">
    <name type="scientific">Dyadobacter sp. 676</name>
    <dbReference type="NCBI Taxonomy" id="3088362"/>
    <lineage>
        <taxon>Bacteria</taxon>
        <taxon>Pseudomonadati</taxon>
        <taxon>Bacteroidota</taxon>
        <taxon>Cytophagia</taxon>
        <taxon>Cytophagales</taxon>
        <taxon>Spirosomataceae</taxon>
        <taxon>Dyadobacter</taxon>
    </lineage>
</organism>
<dbReference type="InterPro" id="IPR011006">
    <property type="entry name" value="CheY-like_superfamily"/>
</dbReference>
<name>A0AAU8FWD9_9BACT</name>
<feature type="domain" description="Response regulatory" evidence="3">
    <location>
        <begin position="12"/>
        <end position="128"/>
    </location>
</feature>
<protein>
    <submittedName>
        <fullName evidence="4">Response regulator</fullName>
    </submittedName>
</protein>
<evidence type="ECO:0000256" key="1">
    <source>
        <dbReference type="ARBA" id="ARBA00022553"/>
    </source>
</evidence>
<keyword evidence="1 2" id="KW-0597">Phosphoprotein</keyword>
<dbReference type="SUPFAM" id="SSF52172">
    <property type="entry name" value="CheY-like"/>
    <property type="match status" value="1"/>
</dbReference>
<dbReference type="EMBL" id="CP159289">
    <property type="protein sequence ID" value="XCH27793.1"/>
    <property type="molecule type" value="Genomic_DNA"/>
</dbReference>
<evidence type="ECO:0000313" key="4">
    <source>
        <dbReference type="EMBL" id="XCH27793.1"/>
    </source>
</evidence>
<reference evidence="4" key="1">
    <citation type="submission" date="2024-06" db="EMBL/GenBank/DDBJ databases">
        <title>Sequencing and assembly of the genome of Dyadobacter sp. strain 676, a symbiont of Cyamopsis tetragonoloba.</title>
        <authorList>
            <person name="Guro P."/>
            <person name="Sazanova A."/>
            <person name="Kuznetsova I."/>
            <person name="Belimov A."/>
            <person name="Safronova V."/>
        </authorList>
    </citation>
    <scope>NUCLEOTIDE SEQUENCE</scope>
    <source>
        <strain evidence="4">676</strain>
    </source>
</reference>
<evidence type="ECO:0000259" key="3">
    <source>
        <dbReference type="PROSITE" id="PS50110"/>
    </source>
</evidence>
<sequence length="142" mass="15850">MAANNIGFPALKILVVDDNQDAAFVNGALLRHSGFQVQTCNSVKGGILIAEQAKPDVILLDIDMPEMDGFQVCRHIRDQAWGRDLAIIAFTGRDLLSEETEFRLAGFDKHLFKPANKEELFDAVVSVFKDKQFRNSSDQPTR</sequence>
<dbReference type="InterPro" id="IPR001789">
    <property type="entry name" value="Sig_transdc_resp-reg_receiver"/>
</dbReference>
<dbReference type="GO" id="GO:0000160">
    <property type="term" value="P:phosphorelay signal transduction system"/>
    <property type="evidence" value="ECO:0007669"/>
    <property type="project" value="InterPro"/>
</dbReference>
<feature type="modified residue" description="4-aspartylphosphate" evidence="2">
    <location>
        <position position="61"/>
    </location>
</feature>
<proteinExistence type="predicted"/>
<dbReference type="PROSITE" id="PS50110">
    <property type="entry name" value="RESPONSE_REGULATORY"/>
    <property type="match status" value="1"/>
</dbReference>
<dbReference type="RefSeq" id="WP_353723036.1">
    <property type="nucleotide sequence ID" value="NZ_CP159289.1"/>
</dbReference>
<dbReference type="InterPro" id="IPR050595">
    <property type="entry name" value="Bact_response_regulator"/>
</dbReference>
<gene>
    <name evidence="4" type="ORF">ABV298_15915</name>
</gene>
<dbReference type="Gene3D" id="3.40.50.2300">
    <property type="match status" value="1"/>
</dbReference>
<dbReference type="PANTHER" id="PTHR44591:SF3">
    <property type="entry name" value="RESPONSE REGULATORY DOMAIN-CONTAINING PROTEIN"/>
    <property type="match status" value="1"/>
</dbReference>
<accession>A0AAU8FWD9</accession>